<protein>
    <submittedName>
        <fullName evidence="1">PD-(D/E)XK nuclease superfamily protein</fullName>
    </submittedName>
</protein>
<sequence>MNTHHLTFQALASSLEFANLSAYSKEFDLFKVMGVRSKELVHSNILASLLNKNGPHGLQDAFINAFLSSLLDLEVPDHPLHQESLVAALGSKSIISRELENIDLVVEFPAVRLVIAIENKIWAREQPRQIERYQGTLLKRYPGYQHGLVFLTPSGREPETINPNSPVPVYCMSYGQISALLRDSSAKAHPAAATFIHQFISHVERYMSGNNEINALCWDLFIKNEEAYRHIAKSYEYCVERKVRMAFATIEARLKSDSMFPEASEIEVRPNYREDRKVIVKCDLDVRLKSWPENLWIKVYKHKWLGVFPFAMEDHLETIEDIFPAAFKIAQPVRSWDGHYYICARPFNDTERCILENGNDLSEVEINLTLNRVREYMDEIFQSLRCGVSPFEI</sequence>
<name>A0A2S6HEC9_9GAMM</name>
<dbReference type="Pfam" id="PF14281">
    <property type="entry name" value="PDDEXK_4"/>
    <property type="match status" value="1"/>
</dbReference>
<comment type="caution">
    <text evidence="1">The sequence shown here is derived from an EMBL/GenBank/DDBJ whole genome shotgun (WGS) entry which is preliminary data.</text>
</comment>
<gene>
    <name evidence="1" type="ORF">B0F87_105262</name>
</gene>
<organism evidence="1 2">
    <name type="scientific">Methylobacter tundripaludum</name>
    <dbReference type="NCBI Taxonomy" id="173365"/>
    <lineage>
        <taxon>Bacteria</taxon>
        <taxon>Pseudomonadati</taxon>
        <taxon>Pseudomonadota</taxon>
        <taxon>Gammaproteobacteria</taxon>
        <taxon>Methylococcales</taxon>
        <taxon>Methylococcaceae</taxon>
        <taxon>Methylobacter</taxon>
    </lineage>
</organism>
<dbReference type="AlphaFoldDB" id="A0A2S6HEC9"/>
<dbReference type="EMBL" id="PTIZ01000005">
    <property type="protein sequence ID" value="PPK75790.1"/>
    <property type="molecule type" value="Genomic_DNA"/>
</dbReference>
<dbReference type="InterPro" id="IPR029470">
    <property type="entry name" value="PDDEXK_4"/>
</dbReference>
<proteinExistence type="predicted"/>
<reference evidence="1 2" key="1">
    <citation type="submission" date="2018-02" db="EMBL/GenBank/DDBJ databases">
        <title>Subsurface microbial communities from deep shales in Ohio and West Virginia, USA.</title>
        <authorList>
            <person name="Wrighton K."/>
        </authorList>
    </citation>
    <scope>NUCLEOTIDE SEQUENCE [LARGE SCALE GENOMIC DNA]</scope>
    <source>
        <strain evidence="1 2">OWC-DMM</strain>
    </source>
</reference>
<dbReference type="RefSeq" id="WP_104429002.1">
    <property type="nucleotide sequence ID" value="NZ_PTIZ01000005.1"/>
</dbReference>
<accession>A0A2S6HEC9</accession>
<evidence type="ECO:0000313" key="2">
    <source>
        <dbReference type="Proteomes" id="UP000240010"/>
    </source>
</evidence>
<dbReference type="Proteomes" id="UP000240010">
    <property type="component" value="Unassembled WGS sequence"/>
</dbReference>
<evidence type="ECO:0000313" key="1">
    <source>
        <dbReference type="EMBL" id="PPK75790.1"/>
    </source>
</evidence>